<feature type="region of interest" description="Disordered" evidence="10">
    <location>
        <begin position="370"/>
        <end position="399"/>
    </location>
</feature>
<dbReference type="CDD" id="cd03250">
    <property type="entry name" value="ABCC_MRP_domain1"/>
    <property type="match status" value="1"/>
</dbReference>
<dbReference type="InterPro" id="IPR003439">
    <property type="entry name" value="ABC_transporter-like_ATP-bd"/>
</dbReference>
<dbReference type="InterPro" id="IPR011527">
    <property type="entry name" value="ABC1_TM_dom"/>
</dbReference>
<reference evidence="14" key="1">
    <citation type="submission" date="2016-08" db="EMBL/GenBank/DDBJ databases">
        <authorList>
            <person name="Yan J."/>
        </authorList>
    </citation>
    <scope>NUCLEOTIDE SEQUENCE</scope>
    <source>
        <strain evidence="14">CSS-01s</strain>
    </source>
</reference>
<dbReference type="PANTHER" id="PTHR24223">
    <property type="entry name" value="ATP-BINDING CASSETTE SUB-FAMILY C"/>
    <property type="match status" value="1"/>
</dbReference>
<evidence type="ECO:0000313" key="14">
    <source>
        <dbReference type="EMBL" id="KAF9630244.1"/>
    </source>
</evidence>
<evidence type="ECO:0000259" key="13">
    <source>
        <dbReference type="PROSITE" id="PS50929"/>
    </source>
</evidence>
<dbReference type="CDD" id="cd03244">
    <property type="entry name" value="ABCC_MRP_domain2"/>
    <property type="match status" value="1"/>
</dbReference>
<keyword evidence="3" id="KW-0813">Transport</keyword>
<dbReference type="Gene3D" id="3.40.50.300">
    <property type="entry name" value="P-loop containing nucleotide triphosphate hydrolases"/>
    <property type="match status" value="2"/>
</dbReference>
<gene>
    <name evidence="14" type="ORF">BFW01_g425</name>
</gene>
<keyword evidence="9 11" id="KW-0472">Membrane</keyword>
<dbReference type="Pfam" id="PF00005">
    <property type="entry name" value="ABC_tran"/>
    <property type="match status" value="2"/>
</dbReference>
<feature type="compositionally biased region" description="Acidic residues" evidence="10">
    <location>
        <begin position="370"/>
        <end position="379"/>
    </location>
</feature>
<dbReference type="Gene3D" id="1.20.1560.10">
    <property type="entry name" value="ABC transporter type 1, transmembrane domain"/>
    <property type="match status" value="2"/>
</dbReference>
<feature type="domain" description="ABC transmembrane type-1" evidence="13">
    <location>
        <begin position="404"/>
        <end position="587"/>
    </location>
</feature>
<dbReference type="SMART" id="SM00382">
    <property type="entry name" value="AAA"/>
    <property type="match status" value="2"/>
</dbReference>
<comment type="caution">
    <text evidence="14">The sequence shown here is derived from an EMBL/GenBank/DDBJ whole genome shotgun (WGS) entry which is preliminary data.</text>
</comment>
<dbReference type="InterPro" id="IPR003593">
    <property type="entry name" value="AAA+_ATPase"/>
</dbReference>
<evidence type="ECO:0000313" key="15">
    <source>
        <dbReference type="Proteomes" id="UP000627934"/>
    </source>
</evidence>
<accession>A0A8H7IRD2</accession>
<proteinExistence type="inferred from homology"/>
<feature type="transmembrane region" description="Helical" evidence="11">
    <location>
        <begin position="911"/>
        <end position="935"/>
    </location>
</feature>
<dbReference type="Pfam" id="PF00664">
    <property type="entry name" value="ABC_membrane"/>
    <property type="match status" value="2"/>
</dbReference>
<evidence type="ECO:0008006" key="16">
    <source>
        <dbReference type="Google" id="ProtNLM"/>
    </source>
</evidence>
<dbReference type="GO" id="GO:0140359">
    <property type="term" value="F:ABC-type transporter activity"/>
    <property type="evidence" value="ECO:0007669"/>
    <property type="project" value="InterPro"/>
</dbReference>
<feature type="transmembrane region" description="Helical" evidence="11">
    <location>
        <begin position="86"/>
        <end position="103"/>
    </location>
</feature>
<dbReference type="SUPFAM" id="SSF90123">
    <property type="entry name" value="ABC transporter transmembrane region"/>
    <property type="match status" value="2"/>
</dbReference>
<feature type="transmembrane region" description="Helical" evidence="11">
    <location>
        <begin position="6"/>
        <end position="22"/>
    </location>
</feature>
<evidence type="ECO:0000256" key="4">
    <source>
        <dbReference type="ARBA" id="ARBA00022692"/>
    </source>
</evidence>
<dbReference type="GO" id="GO:0005524">
    <property type="term" value="F:ATP binding"/>
    <property type="evidence" value="ECO:0007669"/>
    <property type="project" value="UniProtKB-KW"/>
</dbReference>
<feature type="transmembrane region" description="Helical" evidence="11">
    <location>
        <begin position="1047"/>
        <end position="1072"/>
    </location>
</feature>
<reference evidence="14" key="2">
    <citation type="journal article" date="2018" name="DNA Res.">
        <title>Comparative genome and transcriptome analyses reveal adaptations to opportunistic infections in woody plant degrading pathogens of Botryosphaeriaceae.</title>
        <authorList>
            <person name="Yan J.Y."/>
            <person name="Zhao W.S."/>
            <person name="Chen Z."/>
            <person name="Xing Q.K."/>
            <person name="Zhang W."/>
            <person name="Chethana K.W.T."/>
            <person name="Xue M.F."/>
            <person name="Xu J.P."/>
            <person name="Phillips A.J.L."/>
            <person name="Wang Y."/>
            <person name="Liu J.H."/>
            <person name="Liu M."/>
            <person name="Zhou Y."/>
            <person name="Jayawardena R.S."/>
            <person name="Manawasinghe I.S."/>
            <person name="Huang J.B."/>
            <person name="Qiao G.H."/>
            <person name="Fu C.Y."/>
            <person name="Guo F.F."/>
            <person name="Dissanayake A.J."/>
            <person name="Peng Y.L."/>
            <person name="Hyde K.D."/>
            <person name="Li X.H."/>
        </authorList>
    </citation>
    <scope>NUCLEOTIDE SEQUENCE</scope>
    <source>
        <strain evidence="14">CSS-01s</strain>
    </source>
</reference>
<dbReference type="InterPro" id="IPR027417">
    <property type="entry name" value="P-loop_NTPase"/>
</dbReference>
<dbReference type="CDD" id="cd18604">
    <property type="entry name" value="ABC_6TM_VMR1_D2_like"/>
    <property type="match status" value="1"/>
</dbReference>
<evidence type="ECO:0000256" key="10">
    <source>
        <dbReference type="SAM" id="MobiDB-lite"/>
    </source>
</evidence>
<protein>
    <recommendedName>
        <fullName evidence="16">ATP-dependent bile acid permease</fullName>
    </recommendedName>
</protein>
<evidence type="ECO:0000259" key="12">
    <source>
        <dbReference type="PROSITE" id="PS50893"/>
    </source>
</evidence>
<feature type="transmembrane region" description="Helical" evidence="11">
    <location>
        <begin position="60"/>
        <end position="80"/>
    </location>
</feature>
<dbReference type="Proteomes" id="UP000627934">
    <property type="component" value="Unassembled WGS sequence"/>
</dbReference>
<dbReference type="GO" id="GO:0016887">
    <property type="term" value="F:ATP hydrolysis activity"/>
    <property type="evidence" value="ECO:0007669"/>
    <property type="project" value="InterPro"/>
</dbReference>
<dbReference type="EMBL" id="MDYX01000037">
    <property type="protein sequence ID" value="KAF9630244.1"/>
    <property type="molecule type" value="Genomic_DNA"/>
</dbReference>
<keyword evidence="6" id="KW-0547">Nucleotide-binding</keyword>
<feature type="transmembrane region" description="Helical" evidence="11">
    <location>
        <begin position="431"/>
        <end position="457"/>
    </location>
</feature>
<dbReference type="PROSITE" id="PS50893">
    <property type="entry name" value="ABC_TRANSPORTER_2"/>
    <property type="match status" value="2"/>
</dbReference>
<dbReference type="SUPFAM" id="SSF52540">
    <property type="entry name" value="P-loop containing nucleoside triphosphate hydrolases"/>
    <property type="match status" value="2"/>
</dbReference>
<dbReference type="PROSITE" id="PS00211">
    <property type="entry name" value="ABC_TRANSPORTER_1"/>
    <property type="match status" value="1"/>
</dbReference>
<keyword evidence="4 11" id="KW-0812">Transmembrane</keyword>
<keyword evidence="5" id="KW-0677">Repeat</keyword>
<feature type="transmembrane region" description="Helical" evidence="11">
    <location>
        <begin position="115"/>
        <end position="136"/>
    </location>
</feature>
<dbReference type="InterPro" id="IPR017871">
    <property type="entry name" value="ABC_transporter-like_CS"/>
</dbReference>
<evidence type="ECO:0000256" key="2">
    <source>
        <dbReference type="ARBA" id="ARBA00009726"/>
    </source>
</evidence>
<feature type="domain" description="ABC transporter" evidence="12">
    <location>
        <begin position="1232"/>
        <end position="1475"/>
    </location>
</feature>
<dbReference type="PANTHER" id="PTHR24223:SF456">
    <property type="entry name" value="MULTIDRUG RESISTANCE-ASSOCIATED PROTEIN LETHAL(2)03659"/>
    <property type="match status" value="1"/>
</dbReference>
<evidence type="ECO:0000256" key="5">
    <source>
        <dbReference type="ARBA" id="ARBA00022737"/>
    </source>
</evidence>
<feature type="domain" description="ABC transporter" evidence="12">
    <location>
        <begin position="614"/>
        <end position="863"/>
    </location>
</feature>
<feature type="transmembrane region" description="Helical" evidence="11">
    <location>
        <begin position="532"/>
        <end position="552"/>
    </location>
</feature>
<evidence type="ECO:0000256" key="7">
    <source>
        <dbReference type="ARBA" id="ARBA00022840"/>
    </source>
</evidence>
<dbReference type="GO" id="GO:0016020">
    <property type="term" value="C:membrane"/>
    <property type="evidence" value="ECO:0007669"/>
    <property type="project" value="UniProtKB-SubCell"/>
</dbReference>
<evidence type="ECO:0000256" key="9">
    <source>
        <dbReference type="ARBA" id="ARBA00023136"/>
    </source>
</evidence>
<dbReference type="InterPro" id="IPR036640">
    <property type="entry name" value="ABC1_TM_sf"/>
</dbReference>
<evidence type="ECO:0000256" key="3">
    <source>
        <dbReference type="ARBA" id="ARBA00022448"/>
    </source>
</evidence>
<dbReference type="FunFam" id="3.40.50.300:FF:000610">
    <property type="entry name" value="Multidrug resistance-associated ABC transporter"/>
    <property type="match status" value="1"/>
</dbReference>
<dbReference type="PROSITE" id="PS50929">
    <property type="entry name" value="ABC_TM1F"/>
    <property type="match status" value="2"/>
</dbReference>
<keyword evidence="8 11" id="KW-1133">Transmembrane helix</keyword>
<dbReference type="InterPro" id="IPR050173">
    <property type="entry name" value="ABC_transporter_C-like"/>
</dbReference>
<organism evidence="14 15">
    <name type="scientific">Lasiodiplodia theobromae</name>
    <dbReference type="NCBI Taxonomy" id="45133"/>
    <lineage>
        <taxon>Eukaryota</taxon>
        <taxon>Fungi</taxon>
        <taxon>Dikarya</taxon>
        <taxon>Ascomycota</taxon>
        <taxon>Pezizomycotina</taxon>
        <taxon>Dothideomycetes</taxon>
        <taxon>Dothideomycetes incertae sedis</taxon>
        <taxon>Botryosphaeriales</taxon>
        <taxon>Botryosphaeriaceae</taxon>
        <taxon>Lasiodiplodia</taxon>
    </lineage>
</organism>
<sequence length="1489" mass="163224">MASVTIAAACFAVPVACTFFSVRQKREALQTYTSLAADEDVDGVEDGVDDTPLPARTARLFSAVGTICALVASSFACLDVRSLENFLLLAGWVLVAFQALRFVRENSSSRRRYRLGLLLAGSCIALLIGVAFTNYFSVEASTVFRVVSGAELVAGAVVAVGGVSVPRQQASAESIDAQNSVSALSKHTFSWVRPLLDHARAQGTLEYADLPSLASDVRTGHLHARFHRSASTPLWRLVIADHRASFIVQWALTGVESFLLVGPQFCLFQLLKLLERKGTESVDQRHLWLWAAALIVLKITHLFCESWIEWVNFAMLATPIRSQLSALIFTKSMRLKDIRTVKHASVTAKKRSSEDGDSGIGDVEEEAREMETLMTEEERDAAQSDDKDEEEVEEESSQAAQGAINLLGVDVQRVSDFAGYNVLIPGSLLKIIIAACFLVNLIGWVSTIVGLSVPIIFQPLNQVATRGYSNAAEAVMMIRDEKTHVVTEALHGIRQIKFSAIEGQWQKVIMDTRKRELGAQWRLFKWGTFMTFTWLSMPILLGAAALGTYAWLNGSVTASVAFTALSVFTSLEWTLSVVPTTITELIDAKVSITRIQQHLDQPNERGDAKSGDEVIFKNASVRWPSESIDSAAFTLRDLNLHFPSNQLSVIHGKTGSGKSLLLAAILGEADVVKGTVTAPRSESSLGRRDDLATLSNWIIPSSVAFVSQIPWIENASLKNNILFGLPFISTRYRKVLDACALTKDLEVLPDGEETEIGASGINLSGGQRWRVTLARALYSRAGVLVLDDIFSAVDTHVGQHILVNALHGDLVEGRTRILVTHHIGLVSSLASYIVELDGDGFLRSASHHRPALQHFNNISSKNISDGSDGLQVVELEGAKPPPKKFVEEEVREKGRVKFDVYKGYMGASGGVSYWTLTIGLYVLSALSILGRSYWIKHWTQQTSSRPPDEDPGSDLKFYLGVYLGISTFAACTIAIKTLTVMRAAIRASHALFEKITYTVLHAPPRWLDTVPVGRIMNRFVGDFALVDSRLGGDFNWSFHGILTIMTIIGAALFVSGYMILPIVLFAIVSLYYTNVYLEGARDIKRLESNAKSPIFELLGSALAGLATIRSFGKADEYAERMFARIDDYGKSTWNLLLATRWMAFRHGLFGSVFTFLVAVTVILLDGISASLAGFTLGFALEYSNIAIQTIGRYTGFELDMNSAERVIEYTKLKTEDLSGESAPQDWPTEGRLEVKNLAVSYAPDLPLVLKGLSFTAEARQRIGVVGRTGSGKSSLTLALFRFLQAREGRILIDGTDISRIRLQDLRSRLAIIPQDPVLFSGTLRSNLDPFDDHSDAELLDALRRVHLLGDYDDGAGATANINVFRDLQSPVARGGLNLSQGQRQLLCLARAVVRRPRLMVLDEATSAVDMQTDALIQRSIREDFADCTLLVIAHRLSTVADFDKVLVMDQGHAVEFDTPATLLRSGRGAFSDMVAKSGEKDAIEKLLLG</sequence>
<feature type="transmembrane region" description="Helical" evidence="11">
    <location>
        <begin position="955"/>
        <end position="975"/>
    </location>
</feature>
<name>A0A8H7IRD2_9PEZI</name>
<evidence type="ECO:0000256" key="6">
    <source>
        <dbReference type="ARBA" id="ARBA00022741"/>
    </source>
</evidence>
<dbReference type="CDD" id="cd18596">
    <property type="entry name" value="ABC_6TM_VMR1_D1_like"/>
    <property type="match status" value="1"/>
</dbReference>
<dbReference type="GO" id="GO:0005737">
    <property type="term" value="C:cytoplasm"/>
    <property type="evidence" value="ECO:0007669"/>
    <property type="project" value="UniProtKB-ARBA"/>
</dbReference>
<keyword evidence="7" id="KW-0067">ATP-binding</keyword>
<comment type="similarity">
    <text evidence="2">Belongs to the ABC transporter superfamily. ABCC family. Conjugate transporter (TC 3.A.1.208) subfamily.</text>
</comment>
<feature type="compositionally biased region" description="Acidic residues" evidence="10">
    <location>
        <begin position="386"/>
        <end position="396"/>
    </location>
</feature>
<dbReference type="FunFam" id="1.20.1560.10:FF:000013">
    <property type="entry name" value="ABC transporter C family member 2"/>
    <property type="match status" value="1"/>
</dbReference>
<comment type="subcellular location">
    <subcellularLocation>
        <location evidence="1">Membrane</location>
        <topology evidence="1">Multi-pass membrane protein</topology>
    </subcellularLocation>
</comment>
<feature type="transmembrane region" description="Helical" evidence="11">
    <location>
        <begin position="1147"/>
        <end position="1180"/>
    </location>
</feature>
<feature type="transmembrane region" description="Helical" evidence="11">
    <location>
        <begin position="1092"/>
        <end position="1112"/>
    </location>
</feature>
<feature type="domain" description="ABC transmembrane type-1" evidence="13">
    <location>
        <begin position="916"/>
        <end position="1192"/>
    </location>
</feature>
<evidence type="ECO:0000256" key="1">
    <source>
        <dbReference type="ARBA" id="ARBA00004141"/>
    </source>
</evidence>
<evidence type="ECO:0000256" key="11">
    <source>
        <dbReference type="SAM" id="Phobius"/>
    </source>
</evidence>
<evidence type="ECO:0000256" key="8">
    <source>
        <dbReference type="ARBA" id="ARBA00022989"/>
    </source>
</evidence>